<name>A0A0R3LAG5_9BRAD</name>
<comment type="caution">
    <text evidence="1">The sequence shown here is derived from an EMBL/GenBank/DDBJ whole genome shotgun (WGS) entry which is preliminary data.</text>
</comment>
<reference evidence="1 2" key="1">
    <citation type="submission" date="2014-03" db="EMBL/GenBank/DDBJ databases">
        <title>Bradyrhizobium valentinum sp. nov., isolated from effective nodules of Lupinus mariae-josephae, a lupine endemic of basic-lime soils in Eastern Spain.</title>
        <authorList>
            <person name="Duran D."/>
            <person name="Rey L."/>
            <person name="Navarro A."/>
            <person name="Busquets A."/>
            <person name="Imperial J."/>
            <person name="Ruiz-Argueso T."/>
        </authorList>
    </citation>
    <scope>NUCLEOTIDE SEQUENCE [LARGE SCALE GENOMIC DNA]</scope>
    <source>
        <strain evidence="1 2">LmjM3</strain>
    </source>
</reference>
<proteinExistence type="predicted"/>
<dbReference type="Proteomes" id="UP000051913">
    <property type="component" value="Unassembled WGS sequence"/>
</dbReference>
<dbReference type="AlphaFoldDB" id="A0A0R3LAG5"/>
<protein>
    <submittedName>
        <fullName evidence="1">Uncharacterized protein</fullName>
    </submittedName>
</protein>
<keyword evidence="2" id="KW-1185">Reference proteome</keyword>
<dbReference type="RefSeq" id="WP_156438579.1">
    <property type="nucleotide sequence ID" value="NZ_LLXX01000128.1"/>
</dbReference>
<dbReference type="EMBL" id="LLXX01000128">
    <property type="protein sequence ID" value="KRR04238.1"/>
    <property type="molecule type" value="Genomic_DNA"/>
</dbReference>
<evidence type="ECO:0000313" key="2">
    <source>
        <dbReference type="Proteomes" id="UP000051913"/>
    </source>
</evidence>
<sequence length="100" mass="10987">MHKATTFEHGGKVYEVRAIPTLNGWKVRIFVEGIPATGFTYSVDAEVYQDAAIDGVPEDLVAGLMETAERDFRRGLAQELVAAEEATDDDIAAENDKFKP</sequence>
<organism evidence="1 2">
    <name type="scientific">Bradyrhizobium valentinum</name>
    <dbReference type="NCBI Taxonomy" id="1518501"/>
    <lineage>
        <taxon>Bacteria</taxon>
        <taxon>Pseudomonadati</taxon>
        <taxon>Pseudomonadota</taxon>
        <taxon>Alphaproteobacteria</taxon>
        <taxon>Hyphomicrobiales</taxon>
        <taxon>Nitrobacteraceae</taxon>
        <taxon>Bradyrhizobium</taxon>
    </lineage>
</organism>
<evidence type="ECO:0000313" key="1">
    <source>
        <dbReference type="EMBL" id="KRR04238.1"/>
    </source>
</evidence>
<accession>A0A0R3LAG5</accession>
<gene>
    <name evidence="1" type="ORF">CP49_23745</name>
</gene>